<name>A0A2C9D7M8_9HYPH</name>
<dbReference type="Pfam" id="PF22308">
    <property type="entry name" value="DUF6969"/>
    <property type="match status" value="1"/>
</dbReference>
<evidence type="ECO:0000313" key="3">
    <source>
        <dbReference type="Proteomes" id="UP000223606"/>
    </source>
</evidence>
<dbReference type="AlphaFoldDB" id="A0A2C9D7M8"/>
<dbReference type="KEGG" id="hdi:HDIA_2793"/>
<dbReference type="EMBL" id="LT960614">
    <property type="protein sequence ID" value="SON56334.1"/>
    <property type="molecule type" value="Genomic_DNA"/>
</dbReference>
<proteinExistence type="predicted"/>
<gene>
    <name evidence="2" type="ORF">HDIA_2793</name>
</gene>
<evidence type="ECO:0000259" key="1">
    <source>
        <dbReference type="Pfam" id="PF22308"/>
    </source>
</evidence>
<keyword evidence="3" id="KW-1185">Reference proteome</keyword>
<evidence type="ECO:0000313" key="2">
    <source>
        <dbReference type="EMBL" id="SON56334.1"/>
    </source>
</evidence>
<dbReference type="InterPro" id="IPR054242">
    <property type="entry name" value="DUF6969"/>
</dbReference>
<organism evidence="2 3">
    <name type="scientific">Hartmannibacter diazotrophicus</name>
    <dbReference type="NCBI Taxonomy" id="1482074"/>
    <lineage>
        <taxon>Bacteria</taxon>
        <taxon>Pseudomonadati</taxon>
        <taxon>Pseudomonadota</taxon>
        <taxon>Alphaproteobacteria</taxon>
        <taxon>Hyphomicrobiales</taxon>
        <taxon>Pleomorphomonadaceae</taxon>
        <taxon>Hartmannibacter</taxon>
    </lineage>
</organism>
<accession>A0A2C9D7M8</accession>
<feature type="domain" description="DUF6969" evidence="1">
    <location>
        <begin position="36"/>
        <end position="240"/>
    </location>
</feature>
<sequence>MGIDPMTETMAKAKAPRLPFPQDLTGLSRERLEAMHDAAAKVLECEQALAQSGSNVVAEVLRDQGDFLIWERYPKGDLFDLANHSHYFYHAHTRQEMADGENGHFHLFVRPAEIAADMKPWQLPGAVIPENPADRFAHIAAISVDNYGRLIRIFTTNRWVTNETLYRAEDVIALLDHFAIGLDHPSRALNQWLTSLVTLYRPQLEALLRARDATLEAWAKEHPGSEILEDRRLQNTSEVYVDTIKQIEAIETALDI</sequence>
<reference evidence="3" key="1">
    <citation type="submission" date="2017-09" db="EMBL/GenBank/DDBJ databases">
        <title>Genome sequence of Nannocystis excedens DSM 71.</title>
        <authorList>
            <person name="Blom J."/>
        </authorList>
    </citation>
    <scope>NUCLEOTIDE SEQUENCE [LARGE SCALE GENOMIC DNA]</scope>
    <source>
        <strain evidence="3">type strain: E19</strain>
    </source>
</reference>
<protein>
    <recommendedName>
        <fullName evidence="1">DUF6969 domain-containing protein</fullName>
    </recommendedName>
</protein>
<dbReference type="Proteomes" id="UP000223606">
    <property type="component" value="Chromosome 1"/>
</dbReference>